<reference evidence="1 2" key="1">
    <citation type="submission" date="2020-09" db="EMBL/GenBank/DDBJ databases">
        <title>De no assembly of potato wild relative species, Solanum commersonii.</title>
        <authorList>
            <person name="Cho K."/>
        </authorList>
    </citation>
    <scope>NUCLEOTIDE SEQUENCE [LARGE SCALE GENOMIC DNA]</scope>
    <source>
        <strain evidence="1">LZ3.2</strain>
        <tissue evidence="1">Leaf</tissue>
    </source>
</reference>
<protein>
    <submittedName>
        <fullName evidence="1">Uncharacterized protein</fullName>
    </submittedName>
</protein>
<evidence type="ECO:0000313" key="1">
    <source>
        <dbReference type="EMBL" id="KAG5577333.1"/>
    </source>
</evidence>
<dbReference type="Proteomes" id="UP000824120">
    <property type="component" value="Chromosome 11"/>
</dbReference>
<name>A0A9J5WPT5_SOLCO</name>
<dbReference type="EMBL" id="JACXVP010000011">
    <property type="protein sequence ID" value="KAG5577333.1"/>
    <property type="molecule type" value="Genomic_DNA"/>
</dbReference>
<dbReference type="OrthoDB" id="1937528at2759"/>
<accession>A0A9J5WPT5</accession>
<keyword evidence="2" id="KW-1185">Reference proteome</keyword>
<comment type="caution">
    <text evidence="1">The sequence shown here is derived from an EMBL/GenBank/DDBJ whole genome shotgun (WGS) entry which is preliminary data.</text>
</comment>
<organism evidence="1 2">
    <name type="scientific">Solanum commersonii</name>
    <name type="common">Commerson's wild potato</name>
    <name type="synonym">Commerson's nightshade</name>
    <dbReference type="NCBI Taxonomy" id="4109"/>
    <lineage>
        <taxon>Eukaryota</taxon>
        <taxon>Viridiplantae</taxon>
        <taxon>Streptophyta</taxon>
        <taxon>Embryophyta</taxon>
        <taxon>Tracheophyta</taxon>
        <taxon>Spermatophyta</taxon>
        <taxon>Magnoliopsida</taxon>
        <taxon>eudicotyledons</taxon>
        <taxon>Gunneridae</taxon>
        <taxon>Pentapetalae</taxon>
        <taxon>asterids</taxon>
        <taxon>lamiids</taxon>
        <taxon>Solanales</taxon>
        <taxon>Solanaceae</taxon>
        <taxon>Solanoideae</taxon>
        <taxon>Solaneae</taxon>
        <taxon>Solanum</taxon>
    </lineage>
</organism>
<evidence type="ECO:0000313" key="2">
    <source>
        <dbReference type="Proteomes" id="UP000824120"/>
    </source>
</evidence>
<gene>
    <name evidence="1" type="ORF">H5410_057467</name>
</gene>
<sequence length="95" mass="11008">MKIDGKRRVINEISGAIVPMTPKEKVSKELKNLEPTSNFISFGTRSRGGNLWPKIWRNSKIDIGTGRKTFFWKDVWVGQHSLNQLHPEIYNLNQQ</sequence>
<proteinExistence type="predicted"/>
<dbReference type="AlphaFoldDB" id="A0A9J5WPT5"/>